<gene>
    <name evidence="1" type="ORF">AAFF_G00393240</name>
</gene>
<dbReference type="Proteomes" id="UP001221898">
    <property type="component" value="Unassembled WGS sequence"/>
</dbReference>
<name>A0AAD7SDH3_9TELE</name>
<keyword evidence="2" id="KW-1185">Reference proteome</keyword>
<dbReference type="EMBL" id="JAINUG010000075">
    <property type="protein sequence ID" value="KAJ8400555.1"/>
    <property type="molecule type" value="Genomic_DNA"/>
</dbReference>
<dbReference type="AlphaFoldDB" id="A0AAD7SDH3"/>
<comment type="caution">
    <text evidence="1">The sequence shown here is derived from an EMBL/GenBank/DDBJ whole genome shotgun (WGS) entry which is preliminary data.</text>
</comment>
<evidence type="ECO:0000313" key="1">
    <source>
        <dbReference type="EMBL" id="KAJ8400555.1"/>
    </source>
</evidence>
<sequence>MSFTLHVYIGSELMGSTAPAKQEETNLKVRAAVYQASMHCCSGREGTTAPTFPSTSGDGGNWWLALLSSRAKPSPSVSSQNTGTP</sequence>
<proteinExistence type="predicted"/>
<organism evidence="1 2">
    <name type="scientific">Aldrovandia affinis</name>
    <dbReference type="NCBI Taxonomy" id="143900"/>
    <lineage>
        <taxon>Eukaryota</taxon>
        <taxon>Metazoa</taxon>
        <taxon>Chordata</taxon>
        <taxon>Craniata</taxon>
        <taxon>Vertebrata</taxon>
        <taxon>Euteleostomi</taxon>
        <taxon>Actinopterygii</taxon>
        <taxon>Neopterygii</taxon>
        <taxon>Teleostei</taxon>
        <taxon>Notacanthiformes</taxon>
        <taxon>Halosauridae</taxon>
        <taxon>Aldrovandia</taxon>
    </lineage>
</organism>
<accession>A0AAD7SDH3</accession>
<reference evidence="1" key="1">
    <citation type="journal article" date="2023" name="Science">
        <title>Genome structures resolve the early diversification of teleost fishes.</title>
        <authorList>
            <person name="Parey E."/>
            <person name="Louis A."/>
            <person name="Montfort J."/>
            <person name="Bouchez O."/>
            <person name="Roques C."/>
            <person name="Iampietro C."/>
            <person name="Lluch J."/>
            <person name="Castinel A."/>
            <person name="Donnadieu C."/>
            <person name="Desvignes T."/>
            <person name="Floi Bucao C."/>
            <person name="Jouanno E."/>
            <person name="Wen M."/>
            <person name="Mejri S."/>
            <person name="Dirks R."/>
            <person name="Jansen H."/>
            <person name="Henkel C."/>
            <person name="Chen W.J."/>
            <person name="Zahm M."/>
            <person name="Cabau C."/>
            <person name="Klopp C."/>
            <person name="Thompson A.W."/>
            <person name="Robinson-Rechavi M."/>
            <person name="Braasch I."/>
            <person name="Lecointre G."/>
            <person name="Bobe J."/>
            <person name="Postlethwait J.H."/>
            <person name="Berthelot C."/>
            <person name="Roest Crollius H."/>
            <person name="Guiguen Y."/>
        </authorList>
    </citation>
    <scope>NUCLEOTIDE SEQUENCE</scope>
    <source>
        <strain evidence="1">NC1722</strain>
    </source>
</reference>
<protein>
    <submittedName>
        <fullName evidence="1">Uncharacterized protein</fullName>
    </submittedName>
</protein>
<evidence type="ECO:0000313" key="2">
    <source>
        <dbReference type="Proteomes" id="UP001221898"/>
    </source>
</evidence>